<reference evidence="2" key="1">
    <citation type="submission" date="2018-04" db="EMBL/GenBank/DDBJ databases">
        <title>Whole genome sequencing of Hypsizygus marmoreus.</title>
        <authorList>
            <person name="Choi I.-G."/>
            <person name="Min B."/>
            <person name="Kim J.-G."/>
            <person name="Kim S."/>
            <person name="Oh Y.-L."/>
            <person name="Kong W.-S."/>
            <person name="Park H."/>
            <person name="Jeong J."/>
            <person name="Song E.-S."/>
        </authorList>
    </citation>
    <scope>NUCLEOTIDE SEQUENCE [LARGE SCALE GENOMIC DNA]</scope>
    <source>
        <strain evidence="2">51987-8</strain>
    </source>
</reference>
<protein>
    <submittedName>
        <fullName evidence="2">Uncharacterized protein</fullName>
    </submittedName>
</protein>
<gene>
    <name evidence="2" type="ORF">Hypma_003888</name>
</gene>
<dbReference type="Proteomes" id="UP000076154">
    <property type="component" value="Unassembled WGS sequence"/>
</dbReference>
<evidence type="ECO:0000256" key="1">
    <source>
        <dbReference type="SAM" id="MobiDB-lite"/>
    </source>
</evidence>
<accession>A0A369K492</accession>
<feature type="region of interest" description="Disordered" evidence="1">
    <location>
        <begin position="45"/>
        <end position="65"/>
    </location>
</feature>
<feature type="region of interest" description="Disordered" evidence="1">
    <location>
        <begin position="1"/>
        <end position="33"/>
    </location>
</feature>
<feature type="region of interest" description="Disordered" evidence="1">
    <location>
        <begin position="77"/>
        <end position="99"/>
    </location>
</feature>
<dbReference type="OrthoDB" id="2555519at2759"/>
<feature type="compositionally biased region" description="Low complexity" evidence="1">
    <location>
        <begin position="56"/>
        <end position="65"/>
    </location>
</feature>
<evidence type="ECO:0000313" key="3">
    <source>
        <dbReference type="Proteomes" id="UP000076154"/>
    </source>
</evidence>
<keyword evidence="3" id="KW-1185">Reference proteome</keyword>
<feature type="region of interest" description="Disordered" evidence="1">
    <location>
        <begin position="288"/>
        <end position="315"/>
    </location>
</feature>
<comment type="caution">
    <text evidence="2">The sequence shown here is derived from an EMBL/GenBank/DDBJ whole genome shotgun (WGS) entry which is preliminary data.</text>
</comment>
<feature type="region of interest" description="Disordered" evidence="1">
    <location>
        <begin position="111"/>
        <end position="232"/>
    </location>
</feature>
<dbReference type="InParanoid" id="A0A369K492"/>
<dbReference type="EMBL" id="LUEZ02000015">
    <property type="protein sequence ID" value="RDB27587.1"/>
    <property type="molecule type" value="Genomic_DNA"/>
</dbReference>
<feature type="compositionally biased region" description="Basic and acidic residues" evidence="1">
    <location>
        <begin position="112"/>
        <end position="146"/>
    </location>
</feature>
<feature type="compositionally biased region" description="Acidic residues" evidence="1">
    <location>
        <begin position="203"/>
        <end position="231"/>
    </location>
</feature>
<evidence type="ECO:0000313" key="2">
    <source>
        <dbReference type="EMBL" id="RDB27587.1"/>
    </source>
</evidence>
<name>A0A369K492_HYPMA</name>
<feature type="compositionally biased region" description="Polar residues" evidence="1">
    <location>
        <begin position="82"/>
        <end position="93"/>
    </location>
</feature>
<dbReference type="STRING" id="39966.A0A369K492"/>
<proteinExistence type="predicted"/>
<feature type="compositionally biased region" description="Basic residues" evidence="1">
    <location>
        <begin position="147"/>
        <end position="158"/>
    </location>
</feature>
<sequence>MTKKPHAPHFGGLEDVQGERLRNAHRNISRRVTYARQNRFAKVDPATIPLPPTSPPASALSFSSRSSVSRSSVSYVAESVDSRASTQLSSQNGDSDRLRNTLDNLMRYTEIASREDTHSGDSGHDRETDGEPVDAAERKVRAEAKSNRKVILTHHRRPRNNEPLPARHQRSLESTKHRQLRRKLRESRLILPPRTFRAVSHDDTDDADDEEDVDEEQQENENENENDEGDEVYTRVKIILEGLLESGTRALERTVQDCVEGAGKGGAKVLSADEVRTWRDALVPVPDSLDSEDEVEAMTLTSESMRSSPAPPDSH</sequence>
<organism evidence="2 3">
    <name type="scientific">Hypsizygus marmoreus</name>
    <name type="common">White beech mushroom</name>
    <name type="synonym">Agaricus marmoreus</name>
    <dbReference type="NCBI Taxonomy" id="39966"/>
    <lineage>
        <taxon>Eukaryota</taxon>
        <taxon>Fungi</taxon>
        <taxon>Dikarya</taxon>
        <taxon>Basidiomycota</taxon>
        <taxon>Agaricomycotina</taxon>
        <taxon>Agaricomycetes</taxon>
        <taxon>Agaricomycetidae</taxon>
        <taxon>Agaricales</taxon>
        <taxon>Tricholomatineae</taxon>
        <taxon>Lyophyllaceae</taxon>
        <taxon>Hypsizygus</taxon>
    </lineage>
</organism>
<dbReference type="AlphaFoldDB" id="A0A369K492"/>